<dbReference type="EMBL" id="BAABHF010000009">
    <property type="protein sequence ID" value="GAA4483693.1"/>
    <property type="molecule type" value="Genomic_DNA"/>
</dbReference>
<evidence type="ECO:0000313" key="1">
    <source>
        <dbReference type="EMBL" id="GAA4483693.1"/>
    </source>
</evidence>
<reference evidence="2" key="1">
    <citation type="journal article" date="2019" name="Int. J. Syst. Evol. Microbiol.">
        <title>The Global Catalogue of Microorganisms (GCM) 10K type strain sequencing project: providing services to taxonomists for standard genome sequencing and annotation.</title>
        <authorList>
            <consortium name="The Broad Institute Genomics Platform"/>
            <consortium name="The Broad Institute Genome Sequencing Center for Infectious Disease"/>
            <person name="Wu L."/>
            <person name="Ma J."/>
        </authorList>
    </citation>
    <scope>NUCLEOTIDE SEQUENCE [LARGE SCALE GENOMIC DNA]</scope>
    <source>
        <strain evidence="2">JCM 17933</strain>
    </source>
</reference>
<evidence type="ECO:0000313" key="2">
    <source>
        <dbReference type="Proteomes" id="UP001500503"/>
    </source>
</evidence>
<dbReference type="RefSeq" id="WP_345456940.1">
    <property type="nucleotide sequence ID" value="NZ_BAABHF010000009.1"/>
</dbReference>
<sequence>MDLPYRELPDDIEIVENAQGRFKAKRPTEPAERFGWAQPTPELARTACLTTLNVRAAMDRARDSVREADTRGPAGFTRERYERACAEVGVLRLPDNVCLSLEYRSFQAPDYDAETIVTTRLADERGAAIRAEERRQRKEFERDLKAMPGFRGLSRARYEALCDLVGTEPAAEDQISSLKVECFQQEETRGTAEVPLILAKWRDTGRYYERRDGSTVDM</sequence>
<comment type="caution">
    <text evidence="1">The sequence shown here is derived from an EMBL/GenBank/DDBJ whole genome shotgun (WGS) entry which is preliminary data.</text>
</comment>
<gene>
    <name evidence="1" type="ORF">GCM10023191_005720</name>
</gene>
<organism evidence="1 2">
    <name type="scientific">Actinoallomurus oryzae</name>
    <dbReference type="NCBI Taxonomy" id="502180"/>
    <lineage>
        <taxon>Bacteria</taxon>
        <taxon>Bacillati</taxon>
        <taxon>Actinomycetota</taxon>
        <taxon>Actinomycetes</taxon>
        <taxon>Streptosporangiales</taxon>
        <taxon>Thermomonosporaceae</taxon>
        <taxon>Actinoallomurus</taxon>
    </lineage>
</organism>
<dbReference type="Proteomes" id="UP001500503">
    <property type="component" value="Unassembled WGS sequence"/>
</dbReference>
<accession>A0ABP8PBW7</accession>
<keyword evidence="2" id="KW-1185">Reference proteome</keyword>
<name>A0ABP8PBW7_9ACTN</name>
<proteinExistence type="predicted"/>
<protein>
    <submittedName>
        <fullName evidence="1">Uncharacterized protein</fullName>
    </submittedName>
</protein>